<dbReference type="InterPro" id="IPR029787">
    <property type="entry name" value="Nucleotide_cyclase"/>
</dbReference>
<dbReference type="NCBIfam" id="TIGR00254">
    <property type="entry name" value="GGDEF"/>
    <property type="match status" value="1"/>
</dbReference>
<dbReference type="Proteomes" id="UP001153050">
    <property type="component" value="Unassembled WGS sequence"/>
</dbReference>
<dbReference type="Pfam" id="PF00990">
    <property type="entry name" value="GGDEF"/>
    <property type="match status" value="1"/>
</dbReference>
<keyword evidence="2" id="KW-1133">Transmembrane helix</keyword>
<reference evidence="5 6" key="1">
    <citation type="submission" date="2022-03" db="EMBL/GenBank/DDBJ databases">
        <authorList>
            <person name="Brunel B."/>
        </authorList>
    </citation>
    <scope>NUCLEOTIDE SEQUENCE [LARGE SCALE GENOMIC DNA]</scope>
    <source>
        <strain evidence="5">STM5069sample</strain>
    </source>
</reference>
<sequence length="809" mass="90384">MCDEQEIIYALLRGPPVGAFHPLKIGLSTAIIVLSVGAVYLSTLIFERQEMLAKVSRYNVAWSAGQGVNEFLRLRQRVSELAAGEGSKQEAQLRFEIVKNRLELFRSGEFQPFVLEADDRQRTVESLSNFLHRAEMLIEQVEIPATARAILSEMVPLEGDLIGLAAEANNYGGQQVARDQQELLQLHWTFSALAWGLVLCTFVLIVLLERRHRLLIQAQQKLHALNATLVQTSEDLEKANSAALAANDELITQNRLFDTALHNMSQGLCMFGEDRRLIVSNRRLAAMYGLSPESLRPGSTLEDIIRLTVQTGICSRDNAENIHSEQLSLIARKKRGTLLQELSDGRVISILHQPMNNEGWLATYDDITERHHAEAQMVHMARHDALTDLPNRILLRERMVSELARCQRHQRSAAVFCLDLDHFKNVNDTLGHSIGDRLLRQVAARISTLVRREDTVARLGGDEFVILQVDVTQPADVDQLAQRILEVLSEPYQLDGHQVLIGVSVGVAVTSGIVDDPDTLLKNADLALYRAKEHGRGTYRFFEPEMDARLQRRRTIELDLRAADFDQEFDVVFQPIVNIHTLQVTTLEALLRWPGCRHGPVETEEIIAIAEDTGLIVNLGEWVLEKACRAAVKLPGELNFAVNLSPTQFMRGDVVEMVSRVLAATGFPANRLELEVTETLLLEDSQRSCCALRDLRALGVRISLDDFGTGYSSLGYLRKYTVDKIKIDRSFVEQISTNQDHMAIVHAIVSLAHALGMKTTAEGIETEDQLEIVRATGCDEVQGYLFSPPKSLAEITDSLGNRRSKAAVA</sequence>
<name>A0ABM9E1B7_9HYPH</name>
<feature type="domain" description="GGDEF" evidence="4">
    <location>
        <begin position="411"/>
        <end position="544"/>
    </location>
</feature>
<feature type="transmembrane region" description="Helical" evidence="2">
    <location>
        <begin position="25"/>
        <end position="46"/>
    </location>
</feature>
<dbReference type="PROSITE" id="PS50887">
    <property type="entry name" value="GGDEF"/>
    <property type="match status" value="1"/>
</dbReference>
<keyword evidence="6" id="KW-1185">Reference proteome</keyword>
<dbReference type="Pfam" id="PF00563">
    <property type="entry name" value="EAL"/>
    <property type="match status" value="1"/>
</dbReference>
<dbReference type="InterPro" id="IPR035965">
    <property type="entry name" value="PAS-like_dom_sf"/>
</dbReference>
<evidence type="ECO:0000256" key="2">
    <source>
        <dbReference type="SAM" id="Phobius"/>
    </source>
</evidence>
<keyword evidence="2" id="KW-0472">Membrane</keyword>
<dbReference type="InterPro" id="IPR043128">
    <property type="entry name" value="Rev_trsase/Diguanyl_cyclase"/>
</dbReference>
<evidence type="ECO:0000313" key="5">
    <source>
        <dbReference type="EMBL" id="CAH2402296.1"/>
    </source>
</evidence>
<organism evidence="5 6">
    <name type="scientific">Mesorhizobium escarrei</name>
    <dbReference type="NCBI Taxonomy" id="666018"/>
    <lineage>
        <taxon>Bacteria</taxon>
        <taxon>Pseudomonadati</taxon>
        <taxon>Pseudomonadota</taxon>
        <taxon>Alphaproteobacteria</taxon>
        <taxon>Hyphomicrobiales</taxon>
        <taxon>Phyllobacteriaceae</taxon>
        <taxon>Mesorhizobium</taxon>
    </lineage>
</organism>
<dbReference type="SMART" id="SM00052">
    <property type="entry name" value="EAL"/>
    <property type="match status" value="1"/>
</dbReference>
<evidence type="ECO:0000259" key="3">
    <source>
        <dbReference type="PROSITE" id="PS50883"/>
    </source>
</evidence>
<evidence type="ECO:0000256" key="1">
    <source>
        <dbReference type="SAM" id="Coils"/>
    </source>
</evidence>
<dbReference type="SUPFAM" id="SSF55073">
    <property type="entry name" value="Nucleotide cyclase"/>
    <property type="match status" value="1"/>
</dbReference>
<dbReference type="EMBL" id="CAKXZT010000126">
    <property type="protein sequence ID" value="CAH2402296.1"/>
    <property type="molecule type" value="Genomic_DNA"/>
</dbReference>
<keyword evidence="1" id="KW-0175">Coiled coil</keyword>
<dbReference type="CDD" id="cd01948">
    <property type="entry name" value="EAL"/>
    <property type="match status" value="1"/>
</dbReference>
<feature type="transmembrane region" description="Helical" evidence="2">
    <location>
        <begin position="188"/>
        <end position="208"/>
    </location>
</feature>
<dbReference type="Pfam" id="PF12860">
    <property type="entry name" value="PAS_7"/>
    <property type="match status" value="1"/>
</dbReference>
<comment type="caution">
    <text evidence="5">The sequence shown here is derived from an EMBL/GenBank/DDBJ whole genome shotgun (WGS) entry which is preliminary data.</text>
</comment>
<feature type="coiled-coil region" evidence="1">
    <location>
        <begin position="215"/>
        <end position="242"/>
    </location>
</feature>
<dbReference type="CDD" id="cd01949">
    <property type="entry name" value="GGDEF"/>
    <property type="match status" value="1"/>
</dbReference>
<keyword evidence="2" id="KW-0812">Transmembrane</keyword>
<dbReference type="PROSITE" id="PS50883">
    <property type="entry name" value="EAL"/>
    <property type="match status" value="1"/>
</dbReference>
<dbReference type="Gene3D" id="3.30.450.20">
    <property type="entry name" value="PAS domain"/>
    <property type="match status" value="1"/>
</dbReference>
<dbReference type="Gene3D" id="3.20.20.450">
    <property type="entry name" value="EAL domain"/>
    <property type="match status" value="1"/>
</dbReference>
<dbReference type="SMART" id="SM00267">
    <property type="entry name" value="GGDEF"/>
    <property type="match status" value="1"/>
</dbReference>
<gene>
    <name evidence="5" type="ORF">MES5069_310032</name>
</gene>
<dbReference type="PANTHER" id="PTHR44757">
    <property type="entry name" value="DIGUANYLATE CYCLASE DGCP"/>
    <property type="match status" value="1"/>
</dbReference>
<dbReference type="Gene3D" id="3.30.70.270">
    <property type="match status" value="1"/>
</dbReference>
<dbReference type="SUPFAM" id="SSF55785">
    <property type="entry name" value="PYP-like sensor domain (PAS domain)"/>
    <property type="match status" value="1"/>
</dbReference>
<feature type="domain" description="EAL" evidence="3">
    <location>
        <begin position="553"/>
        <end position="803"/>
    </location>
</feature>
<protein>
    <submittedName>
        <fullName evidence="5">Diguanylate cyclase/phosphodiesterase (Modular protein)</fullName>
    </submittedName>
</protein>
<dbReference type="InterPro" id="IPR000160">
    <property type="entry name" value="GGDEF_dom"/>
</dbReference>
<dbReference type="SUPFAM" id="SSF141868">
    <property type="entry name" value="EAL domain-like"/>
    <property type="match status" value="1"/>
</dbReference>
<dbReference type="PANTHER" id="PTHR44757:SF2">
    <property type="entry name" value="BIOFILM ARCHITECTURE MAINTENANCE PROTEIN MBAA"/>
    <property type="match status" value="1"/>
</dbReference>
<evidence type="ECO:0000313" key="6">
    <source>
        <dbReference type="Proteomes" id="UP001153050"/>
    </source>
</evidence>
<dbReference type="InterPro" id="IPR035919">
    <property type="entry name" value="EAL_sf"/>
</dbReference>
<proteinExistence type="predicted"/>
<evidence type="ECO:0000259" key="4">
    <source>
        <dbReference type="PROSITE" id="PS50887"/>
    </source>
</evidence>
<dbReference type="InterPro" id="IPR001633">
    <property type="entry name" value="EAL_dom"/>
</dbReference>
<accession>A0ABM9E1B7</accession>
<dbReference type="InterPro" id="IPR052155">
    <property type="entry name" value="Biofilm_reg_signaling"/>
</dbReference>